<organism evidence="1 2">
    <name type="scientific">Liparis tanakae</name>
    <name type="common">Tanaka's snailfish</name>
    <dbReference type="NCBI Taxonomy" id="230148"/>
    <lineage>
        <taxon>Eukaryota</taxon>
        <taxon>Metazoa</taxon>
        <taxon>Chordata</taxon>
        <taxon>Craniata</taxon>
        <taxon>Vertebrata</taxon>
        <taxon>Euteleostomi</taxon>
        <taxon>Actinopterygii</taxon>
        <taxon>Neopterygii</taxon>
        <taxon>Teleostei</taxon>
        <taxon>Neoteleostei</taxon>
        <taxon>Acanthomorphata</taxon>
        <taxon>Eupercaria</taxon>
        <taxon>Perciformes</taxon>
        <taxon>Cottioidei</taxon>
        <taxon>Cottales</taxon>
        <taxon>Liparidae</taxon>
        <taxon>Liparis</taxon>
    </lineage>
</organism>
<accession>A0A4Z2EQ60</accession>
<name>A0A4Z2EQ60_9TELE</name>
<dbReference type="AlphaFoldDB" id="A0A4Z2EQ60"/>
<evidence type="ECO:0000313" key="2">
    <source>
        <dbReference type="Proteomes" id="UP000314294"/>
    </source>
</evidence>
<evidence type="ECO:0000313" key="1">
    <source>
        <dbReference type="EMBL" id="TNN30701.1"/>
    </source>
</evidence>
<dbReference type="EMBL" id="SRLO01004210">
    <property type="protein sequence ID" value="TNN30701.1"/>
    <property type="molecule type" value="Genomic_DNA"/>
</dbReference>
<sequence length="70" mass="8110">MAIWEFIPVACYAPLRLPISTQSSRIHQLQLIIPSAQQHHQVWTPRGGRRVYLVGPQLQISPVESRRQRL</sequence>
<protein>
    <submittedName>
        <fullName evidence="1">Uncharacterized protein</fullName>
    </submittedName>
</protein>
<dbReference type="Proteomes" id="UP000314294">
    <property type="component" value="Unassembled WGS sequence"/>
</dbReference>
<comment type="caution">
    <text evidence="1">The sequence shown here is derived from an EMBL/GenBank/DDBJ whole genome shotgun (WGS) entry which is preliminary data.</text>
</comment>
<gene>
    <name evidence="1" type="ORF">EYF80_059147</name>
</gene>
<reference evidence="1 2" key="1">
    <citation type="submission" date="2019-03" db="EMBL/GenBank/DDBJ databases">
        <title>First draft genome of Liparis tanakae, snailfish: a comprehensive survey of snailfish specific genes.</title>
        <authorList>
            <person name="Kim W."/>
            <person name="Song I."/>
            <person name="Jeong J.-H."/>
            <person name="Kim D."/>
            <person name="Kim S."/>
            <person name="Ryu S."/>
            <person name="Song J.Y."/>
            <person name="Lee S.K."/>
        </authorList>
    </citation>
    <scope>NUCLEOTIDE SEQUENCE [LARGE SCALE GENOMIC DNA]</scope>
    <source>
        <tissue evidence="1">Muscle</tissue>
    </source>
</reference>
<proteinExistence type="predicted"/>
<keyword evidence="2" id="KW-1185">Reference proteome</keyword>